<protein>
    <submittedName>
        <fullName evidence="1">Uncharacterized protein</fullName>
    </submittedName>
</protein>
<evidence type="ECO:0000313" key="1">
    <source>
        <dbReference type="EMBL" id="EME44928.1"/>
    </source>
</evidence>
<organism evidence="1 2">
    <name type="scientific">Dothistroma septosporum (strain NZE10 / CBS 128990)</name>
    <name type="common">Red band needle blight fungus</name>
    <name type="synonym">Mycosphaerella pini</name>
    <dbReference type="NCBI Taxonomy" id="675120"/>
    <lineage>
        <taxon>Eukaryota</taxon>
        <taxon>Fungi</taxon>
        <taxon>Dikarya</taxon>
        <taxon>Ascomycota</taxon>
        <taxon>Pezizomycotina</taxon>
        <taxon>Dothideomycetes</taxon>
        <taxon>Dothideomycetidae</taxon>
        <taxon>Mycosphaerellales</taxon>
        <taxon>Mycosphaerellaceae</taxon>
        <taxon>Dothistroma</taxon>
    </lineage>
</organism>
<dbReference type="HOGENOM" id="CLU_2775904_0_0_1"/>
<reference evidence="1 2" key="2">
    <citation type="journal article" date="2012" name="PLoS Pathog.">
        <title>Diverse lifestyles and strategies of plant pathogenesis encoded in the genomes of eighteen Dothideomycetes fungi.</title>
        <authorList>
            <person name="Ohm R.A."/>
            <person name="Feau N."/>
            <person name="Henrissat B."/>
            <person name="Schoch C.L."/>
            <person name="Horwitz B.A."/>
            <person name="Barry K.W."/>
            <person name="Condon B.J."/>
            <person name="Copeland A.C."/>
            <person name="Dhillon B."/>
            <person name="Glaser F."/>
            <person name="Hesse C.N."/>
            <person name="Kosti I."/>
            <person name="LaButti K."/>
            <person name="Lindquist E.A."/>
            <person name="Lucas S."/>
            <person name="Salamov A.A."/>
            <person name="Bradshaw R.E."/>
            <person name="Ciuffetti L."/>
            <person name="Hamelin R.C."/>
            <person name="Kema G.H.J."/>
            <person name="Lawrence C."/>
            <person name="Scott J.A."/>
            <person name="Spatafora J.W."/>
            <person name="Turgeon B.G."/>
            <person name="de Wit P.J.G.M."/>
            <person name="Zhong S."/>
            <person name="Goodwin S.B."/>
            <person name="Grigoriev I.V."/>
        </authorList>
    </citation>
    <scope>NUCLEOTIDE SEQUENCE [LARGE SCALE GENOMIC DNA]</scope>
    <source>
        <strain evidence="2">NZE10 / CBS 128990</strain>
    </source>
</reference>
<gene>
    <name evidence="1" type="ORF">DOTSEDRAFT_43374</name>
</gene>
<dbReference type="Proteomes" id="UP000016933">
    <property type="component" value="Unassembled WGS sequence"/>
</dbReference>
<proteinExistence type="predicted"/>
<name>N1PPR3_DOTSN</name>
<evidence type="ECO:0000313" key="2">
    <source>
        <dbReference type="Proteomes" id="UP000016933"/>
    </source>
</evidence>
<reference evidence="2" key="1">
    <citation type="journal article" date="2012" name="PLoS Genet.">
        <title>The genomes of the fungal plant pathogens Cladosporium fulvum and Dothistroma septosporum reveal adaptation to different hosts and lifestyles but also signatures of common ancestry.</title>
        <authorList>
            <person name="de Wit P.J.G.M."/>
            <person name="van der Burgt A."/>
            <person name="Oekmen B."/>
            <person name="Stergiopoulos I."/>
            <person name="Abd-Elsalam K.A."/>
            <person name="Aerts A.L."/>
            <person name="Bahkali A.H."/>
            <person name="Beenen H.G."/>
            <person name="Chettri P."/>
            <person name="Cox M.P."/>
            <person name="Datema E."/>
            <person name="de Vries R.P."/>
            <person name="Dhillon B."/>
            <person name="Ganley A.R."/>
            <person name="Griffiths S.A."/>
            <person name="Guo Y."/>
            <person name="Hamelin R.C."/>
            <person name="Henrissat B."/>
            <person name="Kabir M.S."/>
            <person name="Jashni M.K."/>
            <person name="Kema G."/>
            <person name="Klaubauf S."/>
            <person name="Lapidus A."/>
            <person name="Levasseur A."/>
            <person name="Lindquist E."/>
            <person name="Mehrabi R."/>
            <person name="Ohm R.A."/>
            <person name="Owen T.J."/>
            <person name="Salamov A."/>
            <person name="Schwelm A."/>
            <person name="Schijlen E."/>
            <person name="Sun H."/>
            <person name="van den Burg H.A."/>
            <person name="van Ham R.C.H.J."/>
            <person name="Zhang S."/>
            <person name="Goodwin S.B."/>
            <person name="Grigoriev I.V."/>
            <person name="Collemare J."/>
            <person name="Bradshaw R.E."/>
        </authorList>
    </citation>
    <scope>NUCLEOTIDE SEQUENCE [LARGE SCALE GENOMIC DNA]</scope>
    <source>
        <strain evidence="2">NZE10 / CBS 128990</strain>
    </source>
</reference>
<sequence>MHVMSTTDRIYWVRLRSLLGLHSRAAENIPEQNAVKMSPAKRSRDTERARPTIAMAATATATIVTGCKR</sequence>
<dbReference type="EMBL" id="KB446538">
    <property type="protein sequence ID" value="EME44928.1"/>
    <property type="molecule type" value="Genomic_DNA"/>
</dbReference>
<dbReference type="AlphaFoldDB" id="N1PPR3"/>
<accession>N1PPR3</accession>
<keyword evidence="2" id="KW-1185">Reference proteome</keyword>